<organism evidence="2">
    <name type="scientific">Opuntia streptacantha</name>
    <name type="common">Prickly pear cactus</name>
    <name type="synonym">Opuntia cardona</name>
    <dbReference type="NCBI Taxonomy" id="393608"/>
    <lineage>
        <taxon>Eukaryota</taxon>
        <taxon>Viridiplantae</taxon>
        <taxon>Streptophyta</taxon>
        <taxon>Embryophyta</taxon>
        <taxon>Tracheophyta</taxon>
        <taxon>Spermatophyta</taxon>
        <taxon>Magnoliopsida</taxon>
        <taxon>eudicotyledons</taxon>
        <taxon>Gunneridae</taxon>
        <taxon>Pentapetalae</taxon>
        <taxon>Caryophyllales</taxon>
        <taxon>Cactineae</taxon>
        <taxon>Cactaceae</taxon>
        <taxon>Opuntioideae</taxon>
        <taxon>Opuntia</taxon>
    </lineage>
</organism>
<dbReference type="AlphaFoldDB" id="A0A7C8YDU4"/>
<keyword evidence="1" id="KW-0812">Transmembrane</keyword>
<name>A0A7C8YDU4_OPUST</name>
<keyword evidence="1" id="KW-0472">Membrane</keyword>
<dbReference type="EMBL" id="GISG01009254">
    <property type="protein sequence ID" value="MBA4615896.1"/>
    <property type="molecule type" value="Transcribed_RNA"/>
</dbReference>
<accession>A0A7C8YDU4</accession>
<protein>
    <submittedName>
        <fullName evidence="2">Uncharacterized protein</fullName>
    </submittedName>
</protein>
<reference evidence="2" key="1">
    <citation type="journal article" date="2013" name="J. Plant Res.">
        <title>Effect of fungi and light on seed germination of three Opuntia species from semiarid lands of central Mexico.</title>
        <authorList>
            <person name="Delgado-Sanchez P."/>
            <person name="Jimenez-Bremont J.F."/>
            <person name="Guerrero-Gonzalez Mde L."/>
            <person name="Flores J."/>
        </authorList>
    </citation>
    <scope>NUCLEOTIDE SEQUENCE</scope>
    <source>
        <tissue evidence="2">Cladode</tissue>
    </source>
</reference>
<reference evidence="2" key="2">
    <citation type="submission" date="2020-07" db="EMBL/GenBank/DDBJ databases">
        <authorList>
            <person name="Vera ALvarez R."/>
            <person name="Arias-Moreno D.M."/>
            <person name="Jimenez-Jacinto V."/>
            <person name="Jimenez-Bremont J.F."/>
            <person name="Swaminathan K."/>
            <person name="Moose S.P."/>
            <person name="Guerrero-Gonzalez M.L."/>
            <person name="Marino-Ramirez L."/>
            <person name="Landsman D."/>
            <person name="Rodriguez-Kessler M."/>
            <person name="Delgado-Sanchez P."/>
        </authorList>
    </citation>
    <scope>NUCLEOTIDE SEQUENCE</scope>
    <source>
        <tissue evidence="2">Cladode</tissue>
    </source>
</reference>
<evidence type="ECO:0000256" key="1">
    <source>
        <dbReference type="SAM" id="Phobius"/>
    </source>
</evidence>
<sequence>MGRIISSSVCVRVLHLLASKSNFFLPCVFDMHLRVSKSAQHIRTLICEPAESVCASFILTAPDSDIYGPRIMLLRLFTYVIPWRASFLLIAPVSDVYVLCIMLLRLFAYRY</sequence>
<proteinExistence type="predicted"/>
<keyword evidence="1" id="KW-1133">Transmembrane helix</keyword>
<feature type="transmembrane region" description="Helical" evidence="1">
    <location>
        <begin position="85"/>
        <end position="108"/>
    </location>
</feature>
<evidence type="ECO:0000313" key="2">
    <source>
        <dbReference type="EMBL" id="MBA4615896.1"/>
    </source>
</evidence>